<accession>A0A168MD37</accession>
<keyword evidence="3" id="KW-1185">Reference proteome</keyword>
<feature type="compositionally biased region" description="Basic and acidic residues" evidence="1">
    <location>
        <begin position="60"/>
        <end position="78"/>
    </location>
</feature>
<feature type="region of interest" description="Disordered" evidence="1">
    <location>
        <begin position="49"/>
        <end position="93"/>
    </location>
</feature>
<proteinExistence type="predicted"/>
<evidence type="ECO:0000313" key="2">
    <source>
        <dbReference type="EMBL" id="SAL98320.1"/>
    </source>
</evidence>
<feature type="compositionally biased region" description="Basic residues" evidence="1">
    <location>
        <begin position="79"/>
        <end position="88"/>
    </location>
</feature>
<sequence length="141" mass="16133">MQPLTFDKDHFGQIAERLRIRLDLASFKCQHGYQDMDFYSMESVFRPCSTTTPTRKGTPRSRDSPKGEHHYYPLYHHDNHPKKKKKHIQQQQSLGSCLGQTIPAFLHSPPLSAKRSTSPSRTDELTAQLLLWLCHSSGNAA</sequence>
<evidence type="ECO:0000313" key="3">
    <source>
        <dbReference type="Proteomes" id="UP000078561"/>
    </source>
</evidence>
<reference evidence="2" key="1">
    <citation type="submission" date="2016-04" db="EMBL/GenBank/DDBJ databases">
        <authorList>
            <person name="Evans L.H."/>
            <person name="Alamgir A."/>
            <person name="Owens N."/>
            <person name="Weber N.D."/>
            <person name="Virtaneva K."/>
            <person name="Barbian K."/>
            <person name="Babar A."/>
            <person name="Rosenke K."/>
        </authorList>
    </citation>
    <scope>NUCLEOTIDE SEQUENCE [LARGE SCALE GENOMIC DNA]</scope>
    <source>
        <strain evidence="2">CBS 101.48</strain>
    </source>
</reference>
<organism evidence="2">
    <name type="scientific">Absidia glauca</name>
    <name type="common">Pin mould</name>
    <dbReference type="NCBI Taxonomy" id="4829"/>
    <lineage>
        <taxon>Eukaryota</taxon>
        <taxon>Fungi</taxon>
        <taxon>Fungi incertae sedis</taxon>
        <taxon>Mucoromycota</taxon>
        <taxon>Mucoromycotina</taxon>
        <taxon>Mucoromycetes</taxon>
        <taxon>Mucorales</taxon>
        <taxon>Cunninghamellaceae</taxon>
        <taxon>Absidia</taxon>
    </lineage>
</organism>
<name>A0A168MD37_ABSGL</name>
<evidence type="ECO:0000256" key="1">
    <source>
        <dbReference type="SAM" id="MobiDB-lite"/>
    </source>
</evidence>
<protein>
    <submittedName>
        <fullName evidence="2">Uncharacterized protein</fullName>
    </submittedName>
</protein>
<dbReference type="AlphaFoldDB" id="A0A168MD37"/>
<gene>
    <name evidence="2" type="primary">ABSGL_03849.1 scaffold 4673</name>
</gene>
<dbReference type="OrthoDB" id="2163387at2759"/>
<dbReference type="EMBL" id="LT552062">
    <property type="protein sequence ID" value="SAL98320.1"/>
    <property type="molecule type" value="Genomic_DNA"/>
</dbReference>
<dbReference type="Proteomes" id="UP000078561">
    <property type="component" value="Unassembled WGS sequence"/>
</dbReference>
<dbReference type="InParanoid" id="A0A168MD37"/>